<comment type="subunit">
    <text evidence="9">Heterodimer of an alpha and a beta subunit.</text>
</comment>
<dbReference type="AlphaFoldDB" id="A0AAV5UV51"/>
<dbReference type="InterPro" id="IPR001330">
    <property type="entry name" value="Prenyltrans"/>
</dbReference>
<dbReference type="Gene3D" id="1.50.10.20">
    <property type="match status" value="1"/>
</dbReference>
<evidence type="ECO:0000256" key="8">
    <source>
        <dbReference type="ARBA" id="ARBA00022833"/>
    </source>
</evidence>
<evidence type="ECO:0000256" key="6">
    <source>
        <dbReference type="ARBA" id="ARBA00022723"/>
    </source>
</evidence>
<dbReference type="EMBL" id="BTSY01000001">
    <property type="protein sequence ID" value="GMT11014.1"/>
    <property type="molecule type" value="Genomic_DNA"/>
</dbReference>
<evidence type="ECO:0000256" key="7">
    <source>
        <dbReference type="ARBA" id="ARBA00022737"/>
    </source>
</evidence>
<evidence type="ECO:0000256" key="3">
    <source>
        <dbReference type="ARBA" id="ARBA00015798"/>
    </source>
</evidence>
<keyword evidence="12" id="KW-1185">Reference proteome</keyword>
<dbReference type="PANTHER" id="PTHR11774:SF6">
    <property type="entry name" value="PROTEIN FARNESYLTRANSFERASE SUBUNIT BETA"/>
    <property type="match status" value="1"/>
</dbReference>
<evidence type="ECO:0000256" key="2">
    <source>
        <dbReference type="ARBA" id="ARBA00012702"/>
    </source>
</evidence>
<sequence length="405" mass="45283">LQMSTDRISAFFRSFDKRFEIQEDCLPTKTSEEQIKVEEEIAVTVGQFLATRVEGEKAPHFNRELHIAYVVSYLKQLPTSYQGLDSSRPWLCYWGVHSLNLLGYQMSEEMKSEIVTFLKTCVHPDGGYGGGPGQLGHLATTYAAVLCLISIGTEQALASIDRELTYKFLLARHQPSGAYTMHHGGEEDIRAPYLALVSASLLKIIDSKLTDMVAEWIMSCQTYEGGFGGEPGMEAHGGYTFCAFACLCLLDKAKILDVNAVLKWLVRRQMKFEGGFQGRTNKHVDGCYSFWQGAVFRLIDTELEREGMVPLDGAFDSRALQEYILVCCQDPMGGLRDKPGVRRDLYHTCYVLSGLSVAQSFIDDKSLVLGGEESLVEDTHPIYNVIIPCEEAAREYYSSLSPIHK</sequence>
<keyword evidence="4 9" id="KW-0637">Prenyltransferase</keyword>
<dbReference type="InterPro" id="IPR026872">
    <property type="entry name" value="FTB"/>
</dbReference>
<dbReference type="PANTHER" id="PTHR11774">
    <property type="entry name" value="GERANYLGERANYL TRANSFERASE TYPE BETA SUBUNIT"/>
    <property type="match status" value="1"/>
</dbReference>
<reference evidence="11" key="1">
    <citation type="submission" date="2023-10" db="EMBL/GenBank/DDBJ databases">
        <title>Genome assembly of Pristionchus species.</title>
        <authorList>
            <person name="Yoshida K."/>
            <person name="Sommer R.J."/>
        </authorList>
    </citation>
    <scope>NUCLEOTIDE SEQUENCE</scope>
    <source>
        <strain evidence="11">RS5133</strain>
    </source>
</reference>
<name>A0AAV5UV51_9BILA</name>
<dbReference type="Proteomes" id="UP001432322">
    <property type="component" value="Unassembled WGS sequence"/>
</dbReference>
<keyword evidence="5 9" id="KW-0808">Transferase</keyword>
<comment type="similarity">
    <text evidence="1 9">Belongs to the protein prenyltransferase subunit beta family.</text>
</comment>
<keyword evidence="7" id="KW-0677">Repeat</keyword>
<dbReference type="GO" id="GO:0008270">
    <property type="term" value="F:zinc ion binding"/>
    <property type="evidence" value="ECO:0007669"/>
    <property type="project" value="UniProtKB-UniRule"/>
</dbReference>
<proteinExistence type="inferred from homology"/>
<accession>A0AAV5UV51</accession>
<evidence type="ECO:0000256" key="1">
    <source>
        <dbReference type="ARBA" id="ARBA00010497"/>
    </source>
</evidence>
<comment type="function">
    <text evidence="9">Catalyzes the transfer of a farnesyl moiety from farnesyl diphosphate to a cysteine at the fourth position from the C-terminus of several proteins. The beta subunit is responsible for peptide-binding.</text>
</comment>
<evidence type="ECO:0000259" key="10">
    <source>
        <dbReference type="Pfam" id="PF00432"/>
    </source>
</evidence>
<dbReference type="EC" id="2.5.1.58" evidence="2 9"/>
<dbReference type="CDD" id="cd02893">
    <property type="entry name" value="FTase"/>
    <property type="match status" value="1"/>
</dbReference>
<dbReference type="GO" id="GO:0097354">
    <property type="term" value="P:prenylation"/>
    <property type="evidence" value="ECO:0007669"/>
    <property type="project" value="UniProtKB-UniRule"/>
</dbReference>
<organism evidence="11 12">
    <name type="scientific">Pristionchus fissidentatus</name>
    <dbReference type="NCBI Taxonomy" id="1538716"/>
    <lineage>
        <taxon>Eukaryota</taxon>
        <taxon>Metazoa</taxon>
        <taxon>Ecdysozoa</taxon>
        <taxon>Nematoda</taxon>
        <taxon>Chromadorea</taxon>
        <taxon>Rhabditida</taxon>
        <taxon>Rhabditina</taxon>
        <taxon>Diplogasteromorpha</taxon>
        <taxon>Diplogasteroidea</taxon>
        <taxon>Neodiplogasteridae</taxon>
        <taxon>Pristionchus</taxon>
    </lineage>
</organism>
<keyword evidence="8 9" id="KW-0862">Zinc</keyword>
<evidence type="ECO:0000256" key="9">
    <source>
        <dbReference type="RuleBase" id="RU365056"/>
    </source>
</evidence>
<dbReference type="InterPro" id="IPR008930">
    <property type="entry name" value="Terpenoid_cyclase/PrenylTrfase"/>
</dbReference>
<evidence type="ECO:0000313" key="11">
    <source>
        <dbReference type="EMBL" id="GMT11014.1"/>
    </source>
</evidence>
<evidence type="ECO:0000256" key="4">
    <source>
        <dbReference type="ARBA" id="ARBA00022602"/>
    </source>
</evidence>
<evidence type="ECO:0000256" key="5">
    <source>
        <dbReference type="ARBA" id="ARBA00022679"/>
    </source>
</evidence>
<feature type="domain" description="Prenyltransferase alpha-alpha toroid" evidence="10">
    <location>
        <begin position="61"/>
        <end position="385"/>
    </location>
</feature>
<gene>
    <name evidence="11" type="ORF">PFISCL1PPCAC_2311</name>
</gene>
<comment type="cofactor">
    <cofactor evidence="9">
        <name>Zn(2+)</name>
        <dbReference type="ChEBI" id="CHEBI:29105"/>
    </cofactor>
    <text evidence="9">Binds 1 zinc ion per subunit.</text>
</comment>
<dbReference type="InterPro" id="IPR045089">
    <property type="entry name" value="PGGT1B-like"/>
</dbReference>
<keyword evidence="6 9" id="KW-0479">Metal-binding</keyword>
<dbReference type="SUPFAM" id="SSF48239">
    <property type="entry name" value="Terpenoid cyclases/Protein prenyltransferases"/>
    <property type="match status" value="1"/>
</dbReference>
<dbReference type="GO" id="GO:0005965">
    <property type="term" value="C:protein farnesyltransferase complex"/>
    <property type="evidence" value="ECO:0007669"/>
    <property type="project" value="UniProtKB-UniRule"/>
</dbReference>
<dbReference type="GO" id="GO:0004660">
    <property type="term" value="F:protein farnesyltransferase activity"/>
    <property type="evidence" value="ECO:0007669"/>
    <property type="project" value="UniProtKB-UniRule"/>
</dbReference>
<comment type="catalytic activity">
    <reaction evidence="9">
        <text>L-cysteinyl-[protein] + (2E,6E)-farnesyl diphosphate = S-(2E,6E)-farnesyl-L-cysteinyl-[protein] + diphosphate</text>
        <dbReference type="Rhea" id="RHEA:13345"/>
        <dbReference type="Rhea" id="RHEA-COMP:10131"/>
        <dbReference type="Rhea" id="RHEA-COMP:11535"/>
        <dbReference type="ChEBI" id="CHEBI:29950"/>
        <dbReference type="ChEBI" id="CHEBI:33019"/>
        <dbReference type="ChEBI" id="CHEBI:86019"/>
        <dbReference type="ChEBI" id="CHEBI:175763"/>
    </reaction>
</comment>
<feature type="non-terminal residue" evidence="11">
    <location>
        <position position="1"/>
    </location>
</feature>
<evidence type="ECO:0000313" key="12">
    <source>
        <dbReference type="Proteomes" id="UP001432322"/>
    </source>
</evidence>
<dbReference type="Pfam" id="PF00432">
    <property type="entry name" value="Prenyltrans"/>
    <property type="match status" value="1"/>
</dbReference>
<comment type="caution">
    <text evidence="11">The sequence shown here is derived from an EMBL/GenBank/DDBJ whole genome shotgun (WGS) entry which is preliminary data.</text>
</comment>
<protein>
    <recommendedName>
        <fullName evidence="3 9">Protein farnesyltransferase subunit beta</fullName>
        <shortName evidence="9">FTase-beta</shortName>
        <ecNumber evidence="2 9">2.5.1.58</ecNumber>
    </recommendedName>
</protein>